<name>F6H559_VITVI</name>
<dbReference type="InterPro" id="IPR001480">
    <property type="entry name" value="Bulb-type_lectin_dom"/>
</dbReference>
<dbReference type="PROSITE" id="PS50948">
    <property type="entry name" value="PAN"/>
    <property type="match status" value="1"/>
</dbReference>
<evidence type="ECO:0000256" key="6">
    <source>
        <dbReference type="ARBA" id="ARBA00022553"/>
    </source>
</evidence>
<dbReference type="PROSITE" id="PS00108">
    <property type="entry name" value="PROTEIN_KINASE_ST"/>
    <property type="match status" value="1"/>
</dbReference>
<evidence type="ECO:0000256" key="16">
    <source>
        <dbReference type="ARBA" id="ARBA00023136"/>
    </source>
</evidence>
<keyword evidence="11 24" id="KW-0547">Nucleotide-binding</keyword>
<feature type="domain" description="Apple" evidence="31">
    <location>
        <begin position="745"/>
        <end position="830"/>
    </location>
</feature>
<organism evidence="32 33">
    <name type="scientific">Vitis vinifera</name>
    <name type="common">Grape</name>
    <dbReference type="NCBI Taxonomy" id="29760"/>
    <lineage>
        <taxon>Eukaryota</taxon>
        <taxon>Viridiplantae</taxon>
        <taxon>Streptophyta</taxon>
        <taxon>Embryophyta</taxon>
        <taxon>Tracheophyta</taxon>
        <taxon>Spermatophyta</taxon>
        <taxon>Magnoliopsida</taxon>
        <taxon>eudicotyledons</taxon>
        <taxon>Gunneridae</taxon>
        <taxon>Pentapetalae</taxon>
        <taxon>rosids</taxon>
        <taxon>Vitales</taxon>
        <taxon>Vitaceae</taxon>
        <taxon>Viteae</taxon>
        <taxon>Vitis</taxon>
    </lineage>
</organism>
<evidence type="ECO:0000256" key="4">
    <source>
        <dbReference type="ARBA" id="ARBA00022527"/>
    </source>
</evidence>
<keyword evidence="7" id="KW-0808">Transferase</keyword>
<evidence type="ECO:0000256" key="23">
    <source>
        <dbReference type="PROSITE-ProRule" id="PRU10052"/>
    </source>
</evidence>
<dbReference type="SUPFAM" id="SSF56112">
    <property type="entry name" value="Protein kinase-like (PK-like)"/>
    <property type="match status" value="1"/>
</dbReference>
<proteinExistence type="inferred from homology"/>
<keyword evidence="17" id="KW-1015">Disulfide bond</keyword>
<dbReference type="InterPro" id="IPR011009">
    <property type="entry name" value="Kinase-like_dom_sf"/>
</dbReference>
<dbReference type="InParanoid" id="F6H559"/>
<dbReference type="OrthoDB" id="187139at2759"/>
<feature type="region of interest" description="Disordered" evidence="26">
    <location>
        <begin position="833"/>
        <end position="852"/>
    </location>
</feature>
<keyword evidence="10" id="KW-0430">Lectin</keyword>
<evidence type="ECO:0000313" key="33">
    <source>
        <dbReference type="Proteomes" id="UP000009183"/>
    </source>
</evidence>
<evidence type="ECO:0000256" key="25">
    <source>
        <dbReference type="RuleBase" id="RU361169"/>
    </source>
</evidence>
<dbReference type="SMR" id="F6H559"/>
<dbReference type="InterPro" id="IPR011050">
    <property type="entry name" value="Pectin_lyase_fold/virulence"/>
</dbReference>
<dbReference type="PaxDb" id="29760-VIT_12s0028g01270.t01"/>
<dbReference type="HOGENOM" id="CLU_000288_116_2_1"/>
<dbReference type="Gene3D" id="2.160.20.10">
    <property type="entry name" value="Single-stranded right-handed beta-helix, Pectin lyase-like"/>
    <property type="match status" value="1"/>
</dbReference>
<evidence type="ECO:0000256" key="22">
    <source>
        <dbReference type="ARBA" id="ARBA00048679"/>
    </source>
</evidence>
<dbReference type="STRING" id="29760.F6H559"/>
<evidence type="ECO:0000313" key="32">
    <source>
        <dbReference type="EMBL" id="CCB47427.1"/>
    </source>
</evidence>
<evidence type="ECO:0000256" key="8">
    <source>
        <dbReference type="ARBA" id="ARBA00022692"/>
    </source>
</evidence>
<evidence type="ECO:0000256" key="12">
    <source>
        <dbReference type="ARBA" id="ARBA00022777"/>
    </source>
</evidence>
<evidence type="ECO:0000256" key="11">
    <source>
        <dbReference type="ARBA" id="ARBA00022741"/>
    </source>
</evidence>
<evidence type="ECO:0000256" key="7">
    <source>
        <dbReference type="ARBA" id="ARBA00022679"/>
    </source>
</evidence>
<comment type="similarity">
    <text evidence="2 25">Belongs to the glycosyl hydrolase 28 family.</text>
</comment>
<dbReference type="PROSITE" id="PS50927">
    <property type="entry name" value="BULB_LECTIN"/>
    <property type="match status" value="1"/>
</dbReference>
<dbReference type="FunFam" id="2.160.20.10:FF:000152">
    <property type="entry name" value="Uncharacterized protein"/>
    <property type="match status" value="1"/>
</dbReference>
<dbReference type="CDD" id="cd14066">
    <property type="entry name" value="STKc_IRAK"/>
    <property type="match status" value="1"/>
</dbReference>
<evidence type="ECO:0000259" key="30">
    <source>
        <dbReference type="PROSITE" id="PS50927"/>
    </source>
</evidence>
<keyword evidence="13 25" id="KW-0378">Hydrolase</keyword>
<dbReference type="Pfam" id="PF01453">
    <property type="entry name" value="B_lectin"/>
    <property type="match status" value="1"/>
</dbReference>
<dbReference type="SMART" id="SM00710">
    <property type="entry name" value="PbH1"/>
    <property type="match status" value="3"/>
</dbReference>
<evidence type="ECO:0000256" key="17">
    <source>
        <dbReference type="ARBA" id="ARBA00023157"/>
    </source>
</evidence>
<keyword evidence="15 27" id="KW-1133">Transmembrane helix</keyword>
<dbReference type="GO" id="GO:0004650">
    <property type="term" value="F:polygalacturonase activity"/>
    <property type="evidence" value="ECO:0007669"/>
    <property type="project" value="InterPro"/>
</dbReference>
<dbReference type="CDD" id="cd01098">
    <property type="entry name" value="PAN_AP_plant"/>
    <property type="match status" value="1"/>
</dbReference>
<dbReference type="Pfam" id="PF08276">
    <property type="entry name" value="PAN_2"/>
    <property type="match status" value="1"/>
</dbReference>
<dbReference type="InterPro" id="IPR008271">
    <property type="entry name" value="Ser/Thr_kinase_AS"/>
</dbReference>
<evidence type="ECO:0000256" key="21">
    <source>
        <dbReference type="ARBA" id="ARBA00047899"/>
    </source>
</evidence>
<dbReference type="Pfam" id="PF00295">
    <property type="entry name" value="Glyco_hydro_28"/>
    <property type="match status" value="1"/>
</dbReference>
<evidence type="ECO:0000256" key="13">
    <source>
        <dbReference type="ARBA" id="ARBA00022801"/>
    </source>
</evidence>
<evidence type="ECO:0000256" key="28">
    <source>
        <dbReference type="SAM" id="SignalP"/>
    </source>
</evidence>
<evidence type="ECO:0000256" key="9">
    <source>
        <dbReference type="ARBA" id="ARBA00022729"/>
    </source>
</evidence>
<evidence type="ECO:0000256" key="24">
    <source>
        <dbReference type="PROSITE-ProRule" id="PRU10141"/>
    </source>
</evidence>
<evidence type="ECO:0000256" key="19">
    <source>
        <dbReference type="ARBA" id="ARBA00023180"/>
    </source>
</evidence>
<evidence type="ECO:0000259" key="29">
    <source>
        <dbReference type="PROSITE" id="PS50011"/>
    </source>
</evidence>
<dbReference type="InterPro" id="IPR036426">
    <property type="entry name" value="Bulb-type_lectin_dom_sf"/>
</dbReference>
<evidence type="ECO:0000256" key="2">
    <source>
        <dbReference type="ARBA" id="ARBA00008834"/>
    </source>
</evidence>
<evidence type="ECO:0000256" key="10">
    <source>
        <dbReference type="ARBA" id="ARBA00022734"/>
    </source>
</evidence>
<feature type="domain" description="Bulb-type lectin" evidence="30">
    <location>
        <begin position="446"/>
        <end position="571"/>
    </location>
</feature>
<dbReference type="GO" id="GO:0016020">
    <property type="term" value="C:membrane"/>
    <property type="evidence" value="ECO:0007669"/>
    <property type="project" value="UniProtKB-SubCell"/>
</dbReference>
<evidence type="ECO:0000256" key="26">
    <source>
        <dbReference type="SAM" id="MobiDB-lite"/>
    </source>
</evidence>
<dbReference type="Pfam" id="PF00069">
    <property type="entry name" value="Pkinase"/>
    <property type="match status" value="1"/>
</dbReference>
<dbReference type="FunFam" id="1.10.510.10:FF:000248">
    <property type="entry name" value="S-receptor-like kinase 5"/>
    <property type="match status" value="1"/>
</dbReference>
<dbReference type="InterPro" id="IPR000719">
    <property type="entry name" value="Prot_kinase_dom"/>
</dbReference>
<evidence type="ECO:0000256" key="1">
    <source>
        <dbReference type="ARBA" id="ARBA00004479"/>
    </source>
</evidence>
<keyword evidence="6" id="KW-0597">Phosphoprotein</keyword>
<dbReference type="FunFam" id="2.90.10.10:FF:000039">
    <property type="entry name" value="G-type lectin S-receptor-like serine/threonine-protein kinase SD2-5"/>
    <property type="match status" value="1"/>
</dbReference>
<evidence type="ECO:0000256" key="27">
    <source>
        <dbReference type="SAM" id="Phobius"/>
    </source>
</evidence>
<keyword evidence="19" id="KW-0325">Glycoprotein</keyword>
<dbReference type="GO" id="GO:0004674">
    <property type="term" value="F:protein serine/threonine kinase activity"/>
    <property type="evidence" value="ECO:0007669"/>
    <property type="project" value="UniProtKB-KW"/>
</dbReference>
<dbReference type="AlphaFoldDB" id="F6H559"/>
<dbReference type="InterPro" id="IPR000743">
    <property type="entry name" value="Glyco_hydro_28"/>
</dbReference>
<dbReference type="FunFam" id="3.30.200.20:FF:000178">
    <property type="entry name" value="serine/threonine-protein kinase PBS1-like"/>
    <property type="match status" value="1"/>
</dbReference>
<dbReference type="Gene3D" id="3.30.200.20">
    <property type="entry name" value="Phosphorylase Kinase, domain 1"/>
    <property type="match status" value="1"/>
</dbReference>
<dbReference type="PANTHER" id="PTHR47976">
    <property type="entry name" value="G-TYPE LECTIN S-RECEPTOR-LIKE SERINE/THREONINE-PROTEIN KINASE SD2-5"/>
    <property type="match status" value="1"/>
</dbReference>
<dbReference type="InterPro" id="IPR017441">
    <property type="entry name" value="Protein_kinase_ATP_BS"/>
</dbReference>
<comment type="catalytic activity">
    <reaction evidence="22">
        <text>L-seryl-[protein] + ATP = O-phospho-L-seryl-[protein] + ADP + H(+)</text>
        <dbReference type="Rhea" id="RHEA:17989"/>
        <dbReference type="Rhea" id="RHEA-COMP:9863"/>
        <dbReference type="Rhea" id="RHEA-COMP:11604"/>
        <dbReference type="ChEBI" id="CHEBI:15378"/>
        <dbReference type="ChEBI" id="CHEBI:29999"/>
        <dbReference type="ChEBI" id="CHEBI:30616"/>
        <dbReference type="ChEBI" id="CHEBI:83421"/>
        <dbReference type="ChEBI" id="CHEBI:456216"/>
        <dbReference type="EC" id="2.7.11.1"/>
    </reaction>
</comment>
<dbReference type="GO" id="GO:0005975">
    <property type="term" value="P:carbohydrate metabolic process"/>
    <property type="evidence" value="ECO:0007669"/>
    <property type="project" value="InterPro"/>
</dbReference>
<feature type="active site" evidence="23">
    <location>
        <position position="242"/>
    </location>
</feature>
<evidence type="ECO:0000256" key="14">
    <source>
        <dbReference type="ARBA" id="ARBA00022840"/>
    </source>
</evidence>
<feature type="domain" description="Protein kinase" evidence="29">
    <location>
        <begin position="916"/>
        <end position="1200"/>
    </location>
</feature>
<dbReference type="SMART" id="SM00220">
    <property type="entry name" value="S_TKc"/>
    <property type="match status" value="1"/>
</dbReference>
<comment type="catalytic activity">
    <reaction evidence="21">
        <text>L-threonyl-[protein] + ATP = O-phospho-L-threonyl-[protein] + ADP + H(+)</text>
        <dbReference type="Rhea" id="RHEA:46608"/>
        <dbReference type="Rhea" id="RHEA-COMP:11060"/>
        <dbReference type="Rhea" id="RHEA-COMP:11605"/>
        <dbReference type="ChEBI" id="CHEBI:15378"/>
        <dbReference type="ChEBI" id="CHEBI:30013"/>
        <dbReference type="ChEBI" id="CHEBI:30616"/>
        <dbReference type="ChEBI" id="CHEBI:61977"/>
        <dbReference type="ChEBI" id="CHEBI:456216"/>
        <dbReference type="EC" id="2.7.11.1"/>
    </reaction>
</comment>
<keyword evidence="18" id="KW-0675">Receptor</keyword>
<accession>F6H559</accession>
<gene>
    <name evidence="32" type="ordered locus">VIT_12s0028g01270</name>
</gene>
<keyword evidence="12" id="KW-0418">Kinase</keyword>
<dbReference type="Gene3D" id="1.10.510.10">
    <property type="entry name" value="Transferase(Phosphotransferase) domain 1"/>
    <property type="match status" value="1"/>
</dbReference>
<dbReference type="InterPro" id="IPR006626">
    <property type="entry name" value="PbH1"/>
</dbReference>
<dbReference type="InterPro" id="IPR051343">
    <property type="entry name" value="G-type_lectin_kinases/EP1-like"/>
</dbReference>
<reference evidence="33" key="1">
    <citation type="journal article" date="2007" name="Nature">
        <title>The grapevine genome sequence suggests ancestral hexaploidization in major angiosperm phyla.</title>
        <authorList>
            <consortium name="The French-Italian Public Consortium for Grapevine Genome Characterization."/>
            <person name="Jaillon O."/>
            <person name="Aury J.-M."/>
            <person name="Noel B."/>
            <person name="Policriti A."/>
            <person name="Clepet C."/>
            <person name="Casagrande A."/>
            <person name="Choisne N."/>
            <person name="Aubourg S."/>
            <person name="Vitulo N."/>
            <person name="Jubin C."/>
            <person name="Vezzi A."/>
            <person name="Legeai F."/>
            <person name="Hugueney P."/>
            <person name="Dasilva C."/>
            <person name="Horner D."/>
            <person name="Mica E."/>
            <person name="Jublot D."/>
            <person name="Poulain J."/>
            <person name="Bruyere C."/>
            <person name="Billault A."/>
            <person name="Segurens B."/>
            <person name="Gouyvenoux M."/>
            <person name="Ugarte E."/>
            <person name="Cattonaro F."/>
            <person name="Anthouard V."/>
            <person name="Vico V."/>
            <person name="Del Fabbro C."/>
            <person name="Alaux M."/>
            <person name="Di Gaspero G."/>
            <person name="Dumas V."/>
            <person name="Felice N."/>
            <person name="Paillard S."/>
            <person name="Juman I."/>
            <person name="Moroldo M."/>
            <person name="Scalabrin S."/>
            <person name="Canaguier A."/>
            <person name="Le Clainche I."/>
            <person name="Malacrida G."/>
            <person name="Durand E."/>
            <person name="Pesole G."/>
            <person name="Laucou V."/>
            <person name="Chatelet P."/>
            <person name="Merdinoglu D."/>
            <person name="Delledonne M."/>
            <person name="Pezzotti M."/>
            <person name="Lecharny A."/>
            <person name="Scarpelli C."/>
            <person name="Artiguenave F."/>
            <person name="Pe M.E."/>
            <person name="Valle G."/>
            <person name="Morgante M."/>
            <person name="Caboche M."/>
            <person name="Adam-Blondon A.-F."/>
            <person name="Weissenbach J."/>
            <person name="Quetier F."/>
            <person name="Wincker P."/>
        </authorList>
    </citation>
    <scope>NUCLEOTIDE SEQUENCE [LARGE SCALE GENOMIC DNA]</scope>
    <source>
        <strain evidence="33">cv. Pinot noir / PN40024</strain>
    </source>
</reference>
<dbReference type="PANTHER" id="PTHR47976:SF30">
    <property type="entry name" value="RECEPTOR-LIKE SERINE_THREONINE-PROTEIN KINASE"/>
    <property type="match status" value="1"/>
</dbReference>
<dbReference type="GO" id="GO:0005524">
    <property type="term" value="F:ATP binding"/>
    <property type="evidence" value="ECO:0007669"/>
    <property type="project" value="UniProtKB-UniRule"/>
</dbReference>
<dbReference type="SUPFAM" id="SSF51110">
    <property type="entry name" value="alpha-D-mannose-specific plant lectins"/>
    <property type="match status" value="1"/>
</dbReference>
<keyword evidence="20 25" id="KW-0326">Glycosidase</keyword>
<dbReference type="InterPro" id="IPR003609">
    <property type="entry name" value="Pan_app"/>
</dbReference>
<dbReference type="GO" id="GO:0030246">
    <property type="term" value="F:carbohydrate binding"/>
    <property type="evidence" value="ECO:0007669"/>
    <property type="project" value="UniProtKB-KW"/>
</dbReference>
<evidence type="ECO:0000259" key="31">
    <source>
        <dbReference type="PROSITE" id="PS50948"/>
    </source>
</evidence>
<evidence type="ECO:0000256" key="20">
    <source>
        <dbReference type="ARBA" id="ARBA00023295"/>
    </source>
</evidence>
<dbReference type="FunFam" id="2.90.10.30:FF:000003">
    <property type="entry name" value="Os04g0303100 protein"/>
    <property type="match status" value="1"/>
</dbReference>
<dbReference type="eggNOG" id="ENOG502QRSR">
    <property type="taxonomic scope" value="Eukaryota"/>
</dbReference>
<dbReference type="SMART" id="SM00108">
    <property type="entry name" value="B_lectin"/>
    <property type="match status" value="1"/>
</dbReference>
<dbReference type="FunFam" id="2.160.20.10:FF:000142">
    <property type="entry name" value="Uncharacterized protein"/>
    <property type="match status" value="1"/>
</dbReference>
<keyword evidence="8 27" id="KW-0812">Transmembrane</keyword>
<evidence type="ECO:0000256" key="15">
    <source>
        <dbReference type="ARBA" id="ARBA00022989"/>
    </source>
</evidence>
<feature type="chain" id="PRO_5003340632" description="non-specific serine/threonine protein kinase" evidence="28">
    <location>
        <begin position="25"/>
        <end position="1233"/>
    </location>
</feature>
<dbReference type="PROSITE" id="PS50011">
    <property type="entry name" value="PROTEIN_KINASE_DOM"/>
    <property type="match status" value="1"/>
</dbReference>
<keyword evidence="4" id="KW-0723">Serine/threonine-protein kinase</keyword>
<dbReference type="SUPFAM" id="SSF51126">
    <property type="entry name" value="Pectin lyase-like"/>
    <property type="match status" value="1"/>
</dbReference>
<evidence type="ECO:0000256" key="5">
    <source>
        <dbReference type="ARBA" id="ARBA00022536"/>
    </source>
</evidence>
<keyword evidence="9 28" id="KW-0732">Signal</keyword>
<dbReference type="Gene3D" id="2.90.10.10">
    <property type="entry name" value="Bulb-type lectin domain"/>
    <property type="match status" value="1"/>
</dbReference>
<keyword evidence="16 27" id="KW-0472">Membrane</keyword>
<evidence type="ECO:0000256" key="3">
    <source>
        <dbReference type="ARBA" id="ARBA00012513"/>
    </source>
</evidence>
<dbReference type="GO" id="GO:0004672">
    <property type="term" value="F:protein kinase activity"/>
    <property type="evidence" value="ECO:0000318"/>
    <property type="project" value="GO_Central"/>
</dbReference>
<keyword evidence="33" id="KW-1185">Reference proteome</keyword>
<dbReference type="PROSITE" id="PS00107">
    <property type="entry name" value="PROTEIN_KINASE_ATP"/>
    <property type="match status" value="1"/>
</dbReference>
<comment type="subcellular location">
    <subcellularLocation>
        <location evidence="1">Membrane</location>
        <topology evidence="1">Single-pass type I membrane protein</topology>
    </subcellularLocation>
</comment>
<dbReference type="CDD" id="cd00028">
    <property type="entry name" value="B_lectin"/>
    <property type="match status" value="1"/>
</dbReference>
<dbReference type="PROSITE" id="PS00502">
    <property type="entry name" value="POLYGALACTURONASE"/>
    <property type="match status" value="1"/>
</dbReference>
<dbReference type="Proteomes" id="UP000009183">
    <property type="component" value="Chromosome 12"/>
</dbReference>
<feature type="binding site" evidence="24">
    <location>
        <position position="944"/>
    </location>
    <ligand>
        <name>ATP</name>
        <dbReference type="ChEBI" id="CHEBI:30616"/>
    </ligand>
</feature>
<dbReference type="EMBL" id="FN595235">
    <property type="protein sequence ID" value="CCB47427.1"/>
    <property type="molecule type" value="Genomic_DNA"/>
</dbReference>
<dbReference type="EC" id="2.7.11.1" evidence="3"/>
<evidence type="ECO:0000256" key="18">
    <source>
        <dbReference type="ARBA" id="ARBA00023170"/>
    </source>
</evidence>
<protein>
    <recommendedName>
        <fullName evidence="3">non-specific serine/threonine protein kinase</fullName>
        <ecNumber evidence="3">2.7.11.1</ecNumber>
    </recommendedName>
</protein>
<dbReference type="InterPro" id="IPR012334">
    <property type="entry name" value="Pectin_lyas_fold"/>
</dbReference>
<keyword evidence="5" id="KW-0245">EGF-like domain</keyword>
<sequence length="1233" mass="135748">MGLKLNIATTSLLLLLASAAEVSGDIIFDVTKYGARTDGNSDISQALLKAWGDACSSPVASTVMIPDGTYALGQIIIAGPCKAPINFVVQGTVMAPVDTSRFRAEAGWITFQQIDQFTLSGDGVFDGQGKIVWGTKCLSSAYCNQLPINLRFNFITNSMVKDITSRDSKQFHINLLGCKNLTFYNIVISAPQESLNTDGIHIGRSSGINITDSTIETGDDCVSIGDGSEQINIQRVTCGPGHGISVGSLGKYPNEEPVVGISVKNCTLTNTQNGVRVKTWPASHQGTASEMHFEDIVMNNVGNPIIIDQEYCPHNQCNLKSPSRIKISNVSFRNIRGTTSTQVAVKLICSQGVPCHDVELGDINLEYNGNEGPAMSQCKNIKPNLLGVQLPRISMGISRILGCLLGCHILFIPFSLPVNALTAYDSAANLSSSWINNGSRDIGVDSEDYSTLRPIFLGQGINASFACGFYCNYNCEGYLFAILIFPPARIHNFLEVQDPKVVWSANQNFLVRDDATLQLTQDGDLILRDADGTFVWSSNTSGKSVVGLNLTEIGNLVLFDSNNASVWQSFDHPTDSLVPGQILVFDQKLTASASNKDWSQGLISFFITNYSVVALIGSHNYFFHSHGYHNGTESRYVIFRKEGLLFPSAQPVFSFPGPFSAQYMKLEPKGYLTFYGFFNDIWKVLFNPLLGDFNCAYPMICGKYGVCSEQQCFCPGPTAGETRYFTPVNDEEPDLGCKEITPLSCNASHYQSLLMLRSTVSALILPNKFEIFNKKESDIESCKQACLSNCSCKAAVFWSSHGACYLLSEIFSLMKDAHPPGLTTFIKVQNISNPGDPPSSSNPEGPQSSSSPETIISQLLSPFGAFVGLVFIVIMIGRYLILKGKDVKEDGEDKDLLQVPGMPTRFSHEILIVATENFSRELGKGGFGSVFEGILTDGTKVAVKCINGLSQTKDYFLAEVETIGGIHHLNLVRLVGYCANKSNRCLVYEYMFNGSLDKWIFHRNKELALDWQTRRKIILDIAKGLSYLHEECRQKIIHLDIKPQNILLDESFNAKVSDFGLSKLMDRDQSQVVTTLRGTPGYMAPEWLISAITEKVDVYSFGIVTLEILCGRRNLDHSQPEEDKYLLSLFKRKAEEDQMLDLVDKYSEDMQLHGEEAVELMRLAAWCLQNDNGRRPSMSMVIKVLEGVIDVEDNLDYNFFNSSGLGATEAVHRREINVGFASPVLPSILSGPR</sequence>
<feature type="transmembrane region" description="Helical" evidence="27">
    <location>
        <begin position="859"/>
        <end position="881"/>
    </location>
</feature>
<feature type="signal peptide" evidence="28">
    <location>
        <begin position="1"/>
        <end position="24"/>
    </location>
</feature>
<keyword evidence="14 24" id="KW-0067">ATP-binding</keyword>